<dbReference type="KEGG" id="vg:16511805"/>
<dbReference type="GeneID" id="16511805"/>
<evidence type="ECO:0000256" key="5">
    <source>
        <dbReference type="ARBA" id="ARBA00023157"/>
    </source>
</evidence>
<dbReference type="InterPro" id="IPR017905">
    <property type="entry name" value="ERV/ALR_sulphydryl_oxidase"/>
</dbReference>
<evidence type="ECO:0000256" key="8">
    <source>
        <dbReference type="SAM" id="MobiDB-lite"/>
    </source>
</evidence>
<dbReference type="RefSeq" id="YP_008319152.2">
    <property type="nucleotide sequence ID" value="NC_021858.1"/>
</dbReference>
<comment type="catalytic activity">
    <reaction evidence="6 7">
        <text>2 R'C(R)SH + O2 = R'C(R)S-S(R)CR' + H2O2</text>
        <dbReference type="Rhea" id="RHEA:17357"/>
        <dbReference type="ChEBI" id="CHEBI:15379"/>
        <dbReference type="ChEBI" id="CHEBI:16240"/>
        <dbReference type="ChEBI" id="CHEBI:16520"/>
        <dbReference type="ChEBI" id="CHEBI:17412"/>
        <dbReference type="EC" id="1.8.3.2"/>
    </reaction>
</comment>
<dbReference type="InterPro" id="IPR036774">
    <property type="entry name" value="ERV/ALR_sulphydryl_oxid_sf"/>
</dbReference>
<dbReference type="EMBL" id="KC977570">
    <property type="protein sequence ID" value="AGO82483.2"/>
    <property type="molecule type" value="Genomic_DNA"/>
</dbReference>
<evidence type="ECO:0000313" key="10">
    <source>
        <dbReference type="EMBL" id="AGO82483.2"/>
    </source>
</evidence>
<feature type="region of interest" description="Disordered" evidence="8">
    <location>
        <begin position="198"/>
        <end position="234"/>
    </location>
</feature>
<accession>S4VQ86</accession>
<keyword evidence="7" id="KW-0472">Membrane</keyword>
<evidence type="ECO:0000256" key="1">
    <source>
        <dbReference type="ARBA" id="ARBA00001974"/>
    </source>
</evidence>
<evidence type="ECO:0000313" key="11">
    <source>
        <dbReference type="Proteomes" id="UP000201566"/>
    </source>
</evidence>
<keyword evidence="7" id="KW-1133">Transmembrane helix</keyword>
<dbReference type="PANTHER" id="PTHR12645:SF0">
    <property type="entry name" value="FAD-LINKED SULFHYDRYL OXIDASE ALR"/>
    <property type="match status" value="1"/>
</dbReference>
<proteinExistence type="predicted"/>
<feature type="region of interest" description="Disordered" evidence="8">
    <location>
        <begin position="1"/>
        <end position="46"/>
    </location>
</feature>
<keyword evidence="5" id="KW-1015">Disulfide bond</keyword>
<dbReference type="EC" id="1.8.3.2" evidence="7"/>
<dbReference type="Pfam" id="PF04777">
    <property type="entry name" value="Evr1_Alr"/>
    <property type="match status" value="1"/>
</dbReference>
<evidence type="ECO:0000256" key="2">
    <source>
        <dbReference type="ARBA" id="ARBA00022630"/>
    </source>
</evidence>
<feature type="compositionally biased region" description="Polar residues" evidence="8">
    <location>
        <begin position="209"/>
        <end position="218"/>
    </location>
</feature>
<protein>
    <recommendedName>
        <fullName evidence="7">Sulfhydryl oxidase</fullName>
        <ecNumber evidence="7">1.8.3.2</ecNumber>
    </recommendedName>
</protein>
<keyword evidence="3 7" id="KW-0274">FAD</keyword>
<keyword evidence="4 7" id="KW-0560">Oxidoreductase</keyword>
<feature type="domain" description="ERV/ALR sulfhydryl oxidase" evidence="9">
    <location>
        <begin position="43"/>
        <end position="146"/>
    </location>
</feature>
<dbReference type="GO" id="GO:0050660">
    <property type="term" value="F:flavin adenine dinucleotide binding"/>
    <property type="evidence" value="ECO:0007669"/>
    <property type="project" value="TreeGrafter"/>
</dbReference>
<feature type="compositionally biased region" description="Polar residues" evidence="8">
    <location>
        <begin position="18"/>
        <end position="33"/>
    </location>
</feature>
<reference evidence="10 11" key="1">
    <citation type="journal article" date="2013" name="Science">
        <title>Pandoraviruses: amoeba viruses with genomes up to 2.5 Mb reaching that of parasitic eukaryotes.</title>
        <authorList>
            <person name="Philippe N."/>
            <person name="Legendre M."/>
            <person name="Doutre G."/>
            <person name="Coute Y."/>
            <person name="Poirot O."/>
            <person name="Lescot M."/>
            <person name="Arslan D."/>
            <person name="Seltzer V."/>
            <person name="Bertaux L."/>
            <person name="Bruley C."/>
            <person name="Garin J."/>
            <person name="Claverie J.M."/>
            <person name="Abergel C."/>
        </authorList>
    </citation>
    <scope>NUCLEOTIDE SEQUENCE [LARGE SCALE GENOMIC DNA]</scope>
    <source>
        <strain evidence="10">Melbourne</strain>
    </source>
</reference>
<dbReference type="SUPFAM" id="SSF69000">
    <property type="entry name" value="FAD-dependent thiol oxidase"/>
    <property type="match status" value="1"/>
</dbReference>
<evidence type="ECO:0000259" key="9">
    <source>
        <dbReference type="PROSITE" id="PS51324"/>
    </source>
</evidence>
<gene>
    <name evidence="10" type="ORF">pdul_cds_429</name>
</gene>
<evidence type="ECO:0000256" key="3">
    <source>
        <dbReference type="ARBA" id="ARBA00022827"/>
    </source>
</evidence>
<sequence>MACVPPRRPLSPMMAPALQSTTLPDGSTSSSPTDGHGDAAQDGGTDVMRLVGPPMWETLHYAAFQCPEPFAERAPALVDLVRGYVVLLPCAECRGHFAALLDAHPPEAAAQSGRQAFARWTVDAHNAVNARLGKPLLTYDQAARRYARGDLHCRDPDRERRAARRSLSPAVAVAIALAAVALAAAVLAGAWLYLSGRAPARPHPDPTASPASPDTRTPTADVPKWPRWGPADAR</sequence>
<evidence type="ECO:0000256" key="4">
    <source>
        <dbReference type="ARBA" id="ARBA00023002"/>
    </source>
</evidence>
<dbReference type="GO" id="GO:0016971">
    <property type="term" value="F:flavin-dependent sulfhydryl oxidase activity"/>
    <property type="evidence" value="ECO:0007669"/>
    <property type="project" value="InterPro"/>
</dbReference>
<name>S4VQ86_9VIRU</name>
<dbReference type="Proteomes" id="UP000201566">
    <property type="component" value="Segment"/>
</dbReference>
<dbReference type="InterPro" id="IPR039799">
    <property type="entry name" value="ALR/ERV"/>
</dbReference>
<keyword evidence="2 7" id="KW-0285">Flavoprotein</keyword>
<dbReference type="PROSITE" id="PS51324">
    <property type="entry name" value="ERV_ALR"/>
    <property type="match status" value="1"/>
</dbReference>
<feature type="transmembrane region" description="Helical" evidence="7">
    <location>
        <begin position="170"/>
        <end position="194"/>
    </location>
</feature>
<organism evidence="10 11">
    <name type="scientific">Pandoravirus dulcis</name>
    <dbReference type="NCBI Taxonomy" id="1349409"/>
    <lineage>
        <taxon>Viruses</taxon>
        <taxon>Pandoravirus</taxon>
    </lineage>
</organism>
<evidence type="ECO:0000256" key="7">
    <source>
        <dbReference type="RuleBase" id="RU371123"/>
    </source>
</evidence>
<evidence type="ECO:0000256" key="6">
    <source>
        <dbReference type="ARBA" id="ARBA00048864"/>
    </source>
</evidence>
<comment type="cofactor">
    <cofactor evidence="1 7">
        <name>FAD</name>
        <dbReference type="ChEBI" id="CHEBI:57692"/>
    </cofactor>
</comment>
<dbReference type="PANTHER" id="PTHR12645">
    <property type="entry name" value="ALR/ERV"/>
    <property type="match status" value="1"/>
</dbReference>
<keyword evidence="7" id="KW-0812">Transmembrane</keyword>
<dbReference type="Gene3D" id="1.20.120.310">
    <property type="entry name" value="ERV/ALR sulfhydryl oxidase domain"/>
    <property type="match status" value="1"/>
</dbReference>